<evidence type="ECO:0000256" key="4">
    <source>
        <dbReference type="ARBA" id="ARBA00022917"/>
    </source>
</evidence>
<dbReference type="Pfam" id="PF03144">
    <property type="entry name" value="GTP_EFTU_D2"/>
    <property type="match status" value="1"/>
</dbReference>
<dbReference type="Proteomes" id="UP001439008">
    <property type="component" value="Unassembled WGS sequence"/>
</dbReference>
<keyword evidence="5 6" id="KW-0342">GTP-binding</keyword>
<dbReference type="SUPFAM" id="SSF50447">
    <property type="entry name" value="Translation proteins"/>
    <property type="match status" value="1"/>
</dbReference>
<dbReference type="InterPro" id="IPR004161">
    <property type="entry name" value="EFTu-like_2"/>
</dbReference>
<comment type="function">
    <text evidence="6">This protein promotes the GTP-dependent binding of aminoacyl-tRNA to the A-site of ribosomes during protein biosynthesis.</text>
</comment>
<comment type="similarity">
    <text evidence="1 6">Belongs to the TRAFAC class translation factor GTPase superfamily. Classic translation factor GTPase family. EF-Tu/EF-1A subfamily.</text>
</comment>
<dbReference type="InterPro" id="IPR009001">
    <property type="entry name" value="Transl_elong_EF1A/Init_IF2_C"/>
</dbReference>
<dbReference type="SUPFAM" id="SSF52540">
    <property type="entry name" value="P-loop containing nucleoside triphosphate hydrolases"/>
    <property type="match status" value="1"/>
</dbReference>
<dbReference type="Gene3D" id="2.40.30.10">
    <property type="entry name" value="Translation factors"/>
    <property type="match status" value="2"/>
</dbReference>
<evidence type="ECO:0000313" key="8">
    <source>
        <dbReference type="EMBL" id="MES1919925.1"/>
    </source>
</evidence>
<dbReference type="InterPro" id="IPR004539">
    <property type="entry name" value="Transl_elong_EF1A_euk/arc"/>
</dbReference>
<dbReference type="CDD" id="cd03693">
    <property type="entry name" value="EF1_alpha_II"/>
    <property type="match status" value="1"/>
</dbReference>
<evidence type="ECO:0000256" key="6">
    <source>
        <dbReference type="RuleBase" id="RU000325"/>
    </source>
</evidence>
<dbReference type="Pfam" id="PF00009">
    <property type="entry name" value="GTP_EFTU"/>
    <property type="match status" value="1"/>
</dbReference>
<protein>
    <recommendedName>
        <fullName evidence="6">Elongation factor 1-alpha</fullName>
    </recommendedName>
</protein>
<dbReference type="InterPro" id="IPR009000">
    <property type="entry name" value="Transl_B-barrel_sf"/>
</dbReference>
<dbReference type="PROSITE" id="PS00301">
    <property type="entry name" value="G_TR_1"/>
    <property type="match status" value="1"/>
</dbReference>
<evidence type="ECO:0000256" key="5">
    <source>
        <dbReference type="ARBA" id="ARBA00023134"/>
    </source>
</evidence>
<dbReference type="Gene3D" id="3.40.50.300">
    <property type="entry name" value="P-loop containing nucleotide triphosphate hydrolases"/>
    <property type="match status" value="1"/>
</dbReference>
<keyword evidence="2 6" id="KW-0547">Nucleotide-binding</keyword>
<sequence length="439" mass="48527">MSKKELPNLNIVIIGHVDSGKSTTCGQLIANLGKIDQRVLDKYAKEANEMGKGSFKWAWVMDNLKAERERGITINNSLNELFTKTKKITIIDAPGHRDFIKNMISGTSQADAAILMVSGAKGEFEAGISENGQTKEHAMLAQTLGIKNFVVCINKMDTTIGLKGKEFDKARFEEIRDYLSDFLVKLNFAKENFTFVPISGFDGDNIAEKSTRCSWYKGPTLAAIMDDIKIPKRPIKKALRLPIQSIFKIAGIGLVASGRVETGVMTPGMQVVIMPLNKKSEVKSIEMHHAPIPKAFPGDNVGFNIKNVEYKSVKKGMVVGDANNNPPKEAKSFTARLLVLNHSGQIRVGYSPVVFVHSAHVTCKISKIQQSFDRRTGKTIEENPDFIKKDMGAIVEFTPERPLVVESFKKFSPLGRFSIRDSKLTVGVGVIMSVDFTEN</sequence>
<evidence type="ECO:0000256" key="2">
    <source>
        <dbReference type="ARBA" id="ARBA00022741"/>
    </source>
</evidence>
<dbReference type="InterPro" id="IPR027417">
    <property type="entry name" value="P-loop_NTPase"/>
</dbReference>
<evidence type="ECO:0000256" key="3">
    <source>
        <dbReference type="ARBA" id="ARBA00022768"/>
    </source>
</evidence>
<proteinExistence type="inferred from homology"/>
<dbReference type="InterPro" id="IPR031157">
    <property type="entry name" value="G_TR_CS"/>
</dbReference>
<organism evidence="8 9">
    <name type="scientific">Bonamia ostreae</name>
    <dbReference type="NCBI Taxonomy" id="126728"/>
    <lineage>
        <taxon>Eukaryota</taxon>
        <taxon>Sar</taxon>
        <taxon>Rhizaria</taxon>
        <taxon>Endomyxa</taxon>
        <taxon>Ascetosporea</taxon>
        <taxon>Haplosporida</taxon>
        <taxon>Bonamia</taxon>
    </lineage>
</organism>
<dbReference type="InterPro" id="IPR050100">
    <property type="entry name" value="TRAFAC_GTPase_members"/>
</dbReference>
<dbReference type="EMBL" id="JBDODL010000445">
    <property type="protein sequence ID" value="MES1919925.1"/>
    <property type="molecule type" value="Genomic_DNA"/>
</dbReference>
<gene>
    <name evidence="8" type="primary">EF1a-F2</name>
    <name evidence="8" type="ORF">MHBO_001668</name>
</gene>
<accession>A0ABV2AJT7</accession>
<evidence type="ECO:0000256" key="1">
    <source>
        <dbReference type="ARBA" id="ARBA00007249"/>
    </source>
</evidence>
<dbReference type="CDD" id="cd03705">
    <property type="entry name" value="EF1_alpha_III"/>
    <property type="match status" value="1"/>
</dbReference>
<keyword evidence="9" id="KW-1185">Reference proteome</keyword>
<dbReference type="SUPFAM" id="SSF50465">
    <property type="entry name" value="EF-Tu/eEF-1alpha/eIF2-gamma C-terminal domain"/>
    <property type="match status" value="1"/>
</dbReference>
<dbReference type="InterPro" id="IPR000795">
    <property type="entry name" value="T_Tr_GTP-bd_dom"/>
</dbReference>
<dbReference type="PROSITE" id="PS51722">
    <property type="entry name" value="G_TR_2"/>
    <property type="match status" value="1"/>
</dbReference>
<evidence type="ECO:0000313" key="9">
    <source>
        <dbReference type="Proteomes" id="UP001439008"/>
    </source>
</evidence>
<comment type="caution">
    <text evidence="8">The sequence shown here is derived from an EMBL/GenBank/DDBJ whole genome shotgun (WGS) entry which is preliminary data.</text>
</comment>
<dbReference type="PANTHER" id="PTHR23115">
    <property type="entry name" value="TRANSLATION FACTOR"/>
    <property type="match status" value="1"/>
</dbReference>
<keyword evidence="4" id="KW-0648">Protein biosynthesis</keyword>
<dbReference type="PRINTS" id="PR00315">
    <property type="entry name" value="ELONGATNFCT"/>
</dbReference>
<reference evidence="8 9" key="1">
    <citation type="journal article" date="2024" name="BMC Biol.">
        <title>Comparative genomics of Ascetosporea gives new insight into the evolutionary basis for animal parasitism in Rhizaria.</title>
        <authorList>
            <person name="Hiltunen Thoren M."/>
            <person name="Onut-Brannstrom I."/>
            <person name="Alfjorden A."/>
            <person name="Peckova H."/>
            <person name="Swords F."/>
            <person name="Hooper C."/>
            <person name="Holzer A.S."/>
            <person name="Bass D."/>
            <person name="Burki F."/>
        </authorList>
    </citation>
    <scope>NUCLEOTIDE SEQUENCE [LARGE SCALE GENOMIC DNA]</scope>
    <source>
        <strain evidence="8">20-A016</strain>
    </source>
</reference>
<dbReference type="InterPro" id="IPR054696">
    <property type="entry name" value="GTP-eEF1A_C"/>
</dbReference>
<keyword evidence="3 6" id="KW-0251">Elongation factor</keyword>
<feature type="domain" description="Tr-type G" evidence="7">
    <location>
        <begin position="6"/>
        <end position="232"/>
    </location>
</feature>
<dbReference type="CDD" id="cd01883">
    <property type="entry name" value="EF1_alpha"/>
    <property type="match status" value="1"/>
</dbReference>
<dbReference type="NCBIfam" id="NF008969">
    <property type="entry name" value="PRK12317.1"/>
    <property type="match status" value="1"/>
</dbReference>
<name>A0ABV2AJT7_9EUKA</name>
<dbReference type="NCBIfam" id="TIGR00483">
    <property type="entry name" value="EF-1_alpha"/>
    <property type="match status" value="1"/>
</dbReference>
<evidence type="ECO:0000259" key="7">
    <source>
        <dbReference type="PROSITE" id="PS51722"/>
    </source>
</evidence>
<dbReference type="Pfam" id="PF22594">
    <property type="entry name" value="GTP-eEF1A_C"/>
    <property type="match status" value="1"/>
</dbReference>